<name>A0ABT1CUU8_9HYPH</name>
<evidence type="ECO:0000256" key="2">
    <source>
        <dbReference type="ARBA" id="ARBA00022723"/>
    </source>
</evidence>
<evidence type="ECO:0000259" key="4">
    <source>
        <dbReference type="Pfam" id="PF13193"/>
    </source>
</evidence>
<sequence>MKMADNYLFDGLLADKLATPDGRNALFATLPKDGRRYTYGDVEDVSGRFANVLVGLGVKPGDRVAVQVPKSIEAIMLYLAVVRAGGVFLPLNTGYTPAEIEYFLDNATPRIFVCDPKTRADYETLTARLGIGLETMGVWQSHETSAGSLNDAGLAAPTTFETVARSAGDLAAILYTSGTTGRSKGAMLSHANLLSNAQTLVNVWRFTSDDVLLHALPIFHTHGLFVATNVTLSAGASLIFLSGFSAEAIISNIPEATALMGVPTFYTRLLDEPAFTGDLVRHMRLFVSGSAPLLAETHVLFEQRTGHRILERYGMTETNMNTSNPYDGERRAGTVGFPLPGVDLRIVDAETGKVLPQGEIGIIEVKGPNVFSGYWQMPEKTKEEFRDDGFFITGDVGVIDADGYVQIVGRSKDLIISGGYNIYPKELELLLDEEDGVLESAVIGVPHADFGEGVVAVLVPRPGAKLEEEAILESIKPKIARFKQPKRVVVLDELPRNTMGKVQKNVLRDAYKALLAE</sequence>
<dbReference type="Gene3D" id="3.40.50.12780">
    <property type="entry name" value="N-terminal domain of ligase-like"/>
    <property type="match status" value="1"/>
</dbReference>
<dbReference type="PANTHER" id="PTHR43201:SF8">
    <property type="entry name" value="ACYL-COA SYNTHETASE FAMILY MEMBER 3"/>
    <property type="match status" value="1"/>
</dbReference>
<dbReference type="RefSeq" id="WP_252916208.1">
    <property type="nucleotide sequence ID" value="NZ_JAAAML010000002.1"/>
</dbReference>
<evidence type="ECO:0000313" key="5">
    <source>
        <dbReference type="EMBL" id="MCO6409310.1"/>
    </source>
</evidence>
<dbReference type="SUPFAM" id="SSF56801">
    <property type="entry name" value="Acetyl-CoA synthetase-like"/>
    <property type="match status" value="1"/>
</dbReference>
<keyword evidence="6" id="KW-1185">Reference proteome</keyword>
<feature type="domain" description="AMP-dependent synthetase/ligase" evidence="3">
    <location>
        <begin position="20"/>
        <end position="375"/>
    </location>
</feature>
<dbReference type="InterPro" id="IPR000873">
    <property type="entry name" value="AMP-dep_synth/lig_dom"/>
</dbReference>
<dbReference type="PANTHER" id="PTHR43201">
    <property type="entry name" value="ACYL-COA SYNTHETASE"/>
    <property type="match status" value="1"/>
</dbReference>
<keyword evidence="2" id="KW-0479">Metal-binding</keyword>
<dbReference type="EMBL" id="JAAAML010000002">
    <property type="protein sequence ID" value="MCO6409310.1"/>
    <property type="molecule type" value="Genomic_DNA"/>
</dbReference>
<dbReference type="InterPro" id="IPR045851">
    <property type="entry name" value="AMP-bd_C_sf"/>
</dbReference>
<dbReference type="InterPro" id="IPR042099">
    <property type="entry name" value="ANL_N_sf"/>
</dbReference>
<reference evidence="5 6" key="1">
    <citation type="submission" date="2020-01" db="EMBL/GenBank/DDBJ databases">
        <title>Genomes of bacteria type strains.</title>
        <authorList>
            <person name="Chen J."/>
            <person name="Zhu S."/>
            <person name="Yang J."/>
        </authorList>
    </citation>
    <scope>NUCLEOTIDE SEQUENCE [LARGE SCALE GENOMIC DNA]</scope>
    <source>
        <strain evidence="5 6">DSM 16655</strain>
    </source>
</reference>
<dbReference type="Proteomes" id="UP001320715">
    <property type="component" value="Unassembled WGS sequence"/>
</dbReference>
<evidence type="ECO:0000256" key="1">
    <source>
        <dbReference type="ARBA" id="ARBA00006432"/>
    </source>
</evidence>
<protein>
    <submittedName>
        <fullName evidence="5">AMP-binding protein</fullName>
    </submittedName>
</protein>
<dbReference type="InterPro" id="IPR025110">
    <property type="entry name" value="AMP-bd_C"/>
</dbReference>
<dbReference type="CDD" id="cd05941">
    <property type="entry name" value="MCS"/>
    <property type="match status" value="1"/>
</dbReference>
<dbReference type="Pfam" id="PF00501">
    <property type="entry name" value="AMP-binding"/>
    <property type="match status" value="1"/>
</dbReference>
<evidence type="ECO:0000259" key="3">
    <source>
        <dbReference type="Pfam" id="PF00501"/>
    </source>
</evidence>
<comment type="caution">
    <text evidence="5">The sequence shown here is derived from an EMBL/GenBank/DDBJ whole genome shotgun (WGS) entry which is preliminary data.</text>
</comment>
<dbReference type="PROSITE" id="PS00455">
    <property type="entry name" value="AMP_BINDING"/>
    <property type="match status" value="1"/>
</dbReference>
<accession>A0ABT1CUU8</accession>
<gene>
    <name evidence="5" type="ORF">GTW23_14085</name>
</gene>
<comment type="similarity">
    <text evidence="1">Belongs to the ATP-dependent AMP-binding enzyme family.</text>
</comment>
<proteinExistence type="inferred from homology"/>
<dbReference type="InterPro" id="IPR020845">
    <property type="entry name" value="AMP-binding_CS"/>
</dbReference>
<dbReference type="Pfam" id="PF13193">
    <property type="entry name" value="AMP-binding_C"/>
    <property type="match status" value="1"/>
</dbReference>
<organism evidence="5 6">
    <name type="scientific">Hoeflea alexandrii</name>
    <dbReference type="NCBI Taxonomy" id="288436"/>
    <lineage>
        <taxon>Bacteria</taxon>
        <taxon>Pseudomonadati</taxon>
        <taxon>Pseudomonadota</taxon>
        <taxon>Alphaproteobacteria</taxon>
        <taxon>Hyphomicrobiales</taxon>
        <taxon>Rhizobiaceae</taxon>
        <taxon>Hoeflea</taxon>
    </lineage>
</organism>
<feature type="domain" description="AMP-binding enzyme C-terminal" evidence="4">
    <location>
        <begin position="426"/>
        <end position="501"/>
    </location>
</feature>
<dbReference type="Gene3D" id="3.30.300.30">
    <property type="match status" value="1"/>
</dbReference>
<evidence type="ECO:0000313" key="6">
    <source>
        <dbReference type="Proteomes" id="UP001320715"/>
    </source>
</evidence>
<dbReference type="NCBIfam" id="NF005702">
    <property type="entry name" value="PRK07514.1"/>
    <property type="match status" value="1"/>
</dbReference>